<reference evidence="1 2" key="1">
    <citation type="submission" date="2018-12" db="EMBL/GenBank/DDBJ databases">
        <authorList>
            <consortium name="Pathogen Informatics"/>
        </authorList>
    </citation>
    <scope>NUCLEOTIDE SEQUENCE [LARGE SCALE GENOMIC DNA]</scope>
    <source>
        <strain evidence="1 2">NCTC13354</strain>
    </source>
</reference>
<dbReference type="AlphaFoldDB" id="A0A3S4VGW3"/>
<dbReference type="Proteomes" id="UP000269542">
    <property type="component" value="Chromosome"/>
</dbReference>
<proteinExistence type="predicted"/>
<accession>A0A3S4VGW3</accession>
<gene>
    <name evidence="1" type="ORF">NCTC13354_01529</name>
</gene>
<protein>
    <submittedName>
        <fullName evidence="1">Uncharacterized protein</fullName>
    </submittedName>
</protein>
<dbReference type="EMBL" id="LR134476">
    <property type="protein sequence ID" value="VEI13806.1"/>
    <property type="molecule type" value="Genomic_DNA"/>
</dbReference>
<sequence>MSPEELRDLWLEDVQPVVFSRAEPSIEPVTVFLGSGTREVVDSPVIDHFTVMKRARHTLAGAYTRYTPRNT</sequence>
<name>A0A3S4VGW3_9ACTO</name>
<dbReference type="OrthoDB" id="9792687at2"/>
<dbReference type="RefSeq" id="WP_126416869.1">
    <property type="nucleotide sequence ID" value="NZ_LR134476.1"/>
</dbReference>
<keyword evidence="2" id="KW-1185">Reference proteome</keyword>
<organism evidence="1 2">
    <name type="scientific">Trueperella bialowiezensis</name>
    <dbReference type="NCBI Taxonomy" id="312285"/>
    <lineage>
        <taxon>Bacteria</taxon>
        <taxon>Bacillati</taxon>
        <taxon>Actinomycetota</taxon>
        <taxon>Actinomycetes</taxon>
        <taxon>Actinomycetales</taxon>
        <taxon>Actinomycetaceae</taxon>
        <taxon>Trueperella</taxon>
    </lineage>
</organism>
<dbReference type="KEGG" id="tbw:NCTC13354_01529"/>
<evidence type="ECO:0000313" key="1">
    <source>
        <dbReference type="EMBL" id="VEI13806.1"/>
    </source>
</evidence>
<evidence type="ECO:0000313" key="2">
    <source>
        <dbReference type="Proteomes" id="UP000269542"/>
    </source>
</evidence>